<evidence type="ECO:0000256" key="5">
    <source>
        <dbReference type="ARBA" id="ARBA00022840"/>
    </source>
</evidence>
<dbReference type="Proteomes" id="UP000652761">
    <property type="component" value="Unassembled WGS sequence"/>
</dbReference>
<keyword evidence="4" id="KW-0547">Nucleotide-binding</keyword>
<dbReference type="AlphaFoldDB" id="A0A843U359"/>
<evidence type="ECO:0000256" key="4">
    <source>
        <dbReference type="ARBA" id="ARBA00022741"/>
    </source>
</evidence>
<feature type="region of interest" description="Disordered" evidence="6">
    <location>
        <begin position="294"/>
        <end position="340"/>
    </location>
</feature>
<dbReference type="Gene3D" id="3.80.10.10">
    <property type="entry name" value="Ribonuclease Inhibitor"/>
    <property type="match status" value="3"/>
</dbReference>
<dbReference type="PANTHER" id="PTHR48007">
    <property type="entry name" value="LEUCINE-RICH REPEAT RECEPTOR-LIKE PROTEIN KINASE PXC1"/>
    <property type="match status" value="1"/>
</dbReference>
<dbReference type="InterPro" id="IPR011009">
    <property type="entry name" value="Kinase-like_dom_sf"/>
</dbReference>
<feature type="chain" id="PRO_5033021629" description="Protein kinase domain-containing protein" evidence="8">
    <location>
        <begin position="34"/>
        <end position="707"/>
    </location>
</feature>
<dbReference type="InterPro" id="IPR046959">
    <property type="entry name" value="PRK1-6/SRF4-like"/>
</dbReference>
<keyword evidence="7" id="KW-1133">Transmembrane helix</keyword>
<dbReference type="SUPFAM" id="SSF52058">
    <property type="entry name" value="L domain-like"/>
    <property type="match status" value="1"/>
</dbReference>
<dbReference type="PANTHER" id="PTHR48007:SF64">
    <property type="entry name" value="POLLEN RECEPTOR-LIKE KINASE 1"/>
    <property type="match status" value="1"/>
</dbReference>
<keyword evidence="8" id="KW-0732">Signal</keyword>
<dbReference type="InterPro" id="IPR032675">
    <property type="entry name" value="LRR_dom_sf"/>
</dbReference>
<name>A0A843U359_COLES</name>
<keyword evidence="7" id="KW-0472">Membrane</keyword>
<keyword evidence="5" id="KW-0067">ATP-binding</keyword>
<accession>A0A843U359</accession>
<dbReference type="GO" id="GO:0005524">
    <property type="term" value="F:ATP binding"/>
    <property type="evidence" value="ECO:0007669"/>
    <property type="project" value="UniProtKB-KW"/>
</dbReference>
<feature type="region of interest" description="Disordered" evidence="6">
    <location>
        <begin position="659"/>
        <end position="707"/>
    </location>
</feature>
<dbReference type="InterPro" id="IPR001245">
    <property type="entry name" value="Ser-Thr/Tyr_kinase_cat_dom"/>
</dbReference>
<dbReference type="SUPFAM" id="SSF56112">
    <property type="entry name" value="Protein kinase-like (PK-like)"/>
    <property type="match status" value="1"/>
</dbReference>
<organism evidence="10 11">
    <name type="scientific">Colocasia esculenta</name>
    <name type="common">Wild taro</name>
    <name type="synonym">Arum esculentum</name>
    <dbReference type="NCBI Taxonomy" id="4460"/>
    <lineage>
        <taxon>Eukaryota</taxon>
        <taxon>Viridiplantae</taxon>
        <taxon>Streptophyta</taxon>
        <taxon>Embryophyta</taxon>
        <taxon>Tracheophyta</taxon>
        <taxon>Spermatophyta</taxon>
        <taxon>Magnoliopsida</taxon>
        <taxon>Liliopsida</taxon>
        <taxon>Araceae</taxon>
        <taxon>Aroideae</taxon>
        <taxon>Colocasieae</taxon>
        <taxon>Colocasia</taxon>
    </lineage>
</organism>
<evidence type="ECO:0000256" key="3">
    <source>
        <dbReference type="ARBA" id="ARBA00022737"/>
    </source>
</evidence>
<keyword evidence="11" id="KW-1185">Reference proteome</keyword>
<feature type="domain" description="Protein kinase" evidence="9">
    <location>
        <begin position="366"/>
        <end position="655"/>
    </location>
</feature>
<evidence type="ECO:0000256" key="8">
    <source>
        <dbReference type="SAM" id="SignalP"/>
    </source>
</evidence>
<reference evidence="10" key="1">
    <citation type="submission" date="2017-07" db="EMBL/GenBank/DDBJ databases">
        <title>Taro Niue Genome Assembly and Annotation.</title>
        <authorList>
            <person name="Atibalentja N."/>
            <person name="Keating K."/>
            <person name="Fields C.J."/>
        </authorList>
    </citation>
    <scope>NUCLEOTIDE SEQUENCE</scope>
    <source>
        <strain evidence="10">Niue_2</strain>
        <tissue evidence="10">Leaf</tissue>
    </source>
</reference>
<comment type="caution">
    <text evidence="10">The sequence shown here is derived from an EMBL/GenBank/DDBJ whole genome shotgun (WGS) entry which is preliminary data.</text>
</comment>
<evidence type="ECO:0000313" key="11">
    <source>
        <dbReference type="Proteomes" id="UP000652761"/>
    </source>
</evidence>
<dbReference type="GO" id="GO:0016020">
    <property type="term" value="C:membrane"/>
    <property type="evidence" value="ECO:0007669"/>
    <property type="project" value="UniProtKB-SubCell"/>
</dbReference>
<evidence type="ECO:0000256" key="6">
    <source>
        <dbReference type="SAM" id="MobiDB-lite"/>
    </source>
</evidence>
<dbReference type="EMBL" id="NMUH01000225">
    <property type="protein sequence ID" value="MQL74839.1"/>
    <property type="molecule type" value="Genomic_DNA"/>
</dbReference>
<gene>
    <name evidence="10" type="ORF">Taro_007235</name>
</gene>
<dbReference type="Gene3D" id="3.30.200.20">
    <property type="entry name" value="Phosphorylase Kinase, domain 1"/>
    <property type="match status" value="1"/>
</dbReference>
<dbReference type="Gene3D" id="1.10.510.10">
    <property type="entry name" value="Transferase(Phosphotransferase) domain 1"/>
    <property type="match status" value="1"/>
</dbReference>
<evidence type="ECO:0000313" key="10">
    <source>
        <dbReference type="EMBL" id="MQL74839.1"/>
    </source>
</evidence>
<keyword evidence="7" id="KW-0812">Transmembrane</keyword>
<feature type="compositionally biased region" description="Polar residues" evidence="6">
    <location>
        <begin position="298"/>
        <end position="307"/>
    </location>
</feature>
<feature type="signal peptide" evidence="8">
    <location>
        <begin position="1"/>
        <end position="33"/>
    </location>
</feature>
<keyword evidence="3" id="KW-0677">Repeat</keyword>
<dbReference type="Pfam" id="PF08263">
    <property type="entry name" value="LRRNT_2"/>
    <property type="match status" value="1"/>
</dbReference>
<dbReference type="GO" id="GO:0004672">
    <property type="term" value="F:protein kinase activity"/>
    <property type="evidence" value="ECO:0007669"/>
    <property type="project" value="InterPro"/>
</dbReference>
<comment type="subcellular location">
    <subcellularLocation>
        <location evidence="1">Membrane</location>
    </subcellularLocation>
</comment>
<evidence type="ECO:0000256" key="2">
    <source>
        <dbReference type="ARBA" id="ARBA00022614"/>
    </source>
</evidence>
<sequence length="707" mass="75011">MSAGGASPSWRTRLLAAALVCMAALLPPFTAWAAPGSEADVLLSFKATVKDEAGALKDWAGGGPCLGGRAGNWTGVYCEDGKVIKLVLEKMSLSGTLDLDALADLAALRSISFMNNHLEGSLPNVHSLSRLRRLYLAHNKFSGTIADDSFSGMGALRAVHLEDNAFTGPIPTSLALAPRLIELNLAENGLTGSLPDFDQGGKLALNVSFNNLEGPIPASLSRLDKSLFQGNDGLCGPPLDNACKAAGGAPSPTSSNKLSTPLIIAIVVIAIAVILAIVGAVLVVLRRRQRSEDHQLGRATSYSSKKSSPPVDADRLEQGSAGGSSTSGSSRKKKAAAAAAARDDQGSKLVFVREERGRFELQDLLRASAEVLGSGGFGSSYKAMLLNGPTMVVKRFREMNGVGREEFQEHMRRLGSLSHSNLLPLVAYYYRKEEKLLVTDYIPNGSLAHLLHAGKNSNQPKLDWPERLKIVKGVARGLLHLYSELPMLTTPHGHLKSSNVILDESFEPLLSDYALSPVMNPAHASEVMVAYRSPEYEQQGRTTKKSDVWSLGILILEILTGRFPDNYVQRRRGGSNGGGSVGGGSCGGGGGDLACWVSSMLKEEWTGEVFDGGMGDTRSGGGEMLKLLQVGLACCEADVGRRWEMAEAVERIEALRERDDGSISGGGGGGGEEERSWSFASEAEVYASAQPGPEEEDNPSFSTATNG</sequence>
<dbReference type="OrthoDB" id="418615at2759"/>
<dbReference type="InterPro" id="IPR013210">
    <property type="entry name" value="LRR_N_plant-typ"/>
</dbReference>
<feature type="transmembrane region" description="Helical" evidence="7">
    <location>
        <begin position="262"/>
        <end position="285"/>
    </location>
</feature>
<evidence type="ECO:0000259" key="9">
    <source>
        <dbReference type="PROSITE" id="PS50011"/>
    </source>
</evidence>
<dbReference type="Pfam" id="PF07714">
    <property type="entry name" value="PK_Tyr_Ser-Thr"/>
    <property type="match status" value="1"/>
</dbReference>
<evidence type="ECO:0000256" key="7">
    <source>
        <dbReference type="SAM" id="Phobius"/>
    </source>
</evidence>
<dbReference type="InterPro" id="IPR000719">
    <property type="entry name" value="Prot_kinase_dom"/>
</dbReference>
<dbReference type="PROSITE" id="PS50011">
    <property type="entry name" value="PROTEIN_KINASE_DOM"/>
    <property type="match status" value="1"/>
</dbReference>
<protein>
    <recommendedName>
        <fullName evidence="9">Protein kinase domain-containing protein</fullName>
    </recommendedName>
</protein>
<keyword evidence="2" id="KW-0433">Leucine-rich repeat</keyword>
<dbReference type="FunFam" id="3.30.200.20:FF:000307">
    <property type="entry name" value="pollen receptor-like kinase 1"/>
    <property type="match status" value="1"/>
</dbReference>
<evidence type="ECO:0000256" key="1">
    <source>
        <dbReference type="ARBA" id="ARBA00004370"/>
    </source>
</evidence>
<proteinExistence type="predicted"/>